<dbReference type="AlphaFoldDB" id="A0A0F9K5J1"/>
<reference evidence="1" key="1">
    <citation type="journal article" date="2015" name="Nature">
        <title>Complex archaea that bridge the gap between prokaryotes and eukaryotes.</title>
        <authorList>
            <person name="Spang A."/>
            <person name="Saw J.H."/>
            <person name="Jorgensen S.L."/>
            <person name="Zaremba-Niedzwiedzka K."/>
            <person name="Martijn J."/>
            <person name="Lind A.E."/>
            <person name="van Eijk R."/>
            <person name="Schleper C."/>
            <person name="Guy L."/>
            <person name="Ettema T.J."/>
        </authorList>
    </citation>
    <scope>NUCLEOTIDE SEQUENCE</scope>
</reference>
<protein>
    <submittedName>
        <fullName evidence="1">Uncharacterized protein</fullName>
    </submittedName>
</protein>
<comment type="caution">
    <text evidence="1">The sequence shown here is derived from an EMBL/GenBank/DDBJ whole genome shotgun (WGS) entry which is preliminary data.</text>
</comment>
<evidence type="ECO:0000313" key="1">
    <source>
        <dbReference type="EMBL" id="KKM69921.1"/>
    </source>
</evidence>
<proteinExistence type="predicted"/>
<gene>
    <name evidence="1" type="ORF">LCGC14_1445950</name>
</gene>
<accession>A0A0F9K5J1</accession>
<name>A0A0F9K5J1_9ZZZZ</name>
<dbReference type="EMBL" id="LAZR01009909">
    <property type="protein sequence ID" value="KKM69921.1"/>
    <property type="molecule type" value="Genomic_DNA"/>
</dbReference>
<sequence length="50" mass="5373">MRVMETNASEPLMKCRKRMDGVKTGGKSVIRDKSGGNLFTVQAASGMKVA</sequence>
<organism evidence="1">
    <name type="scientific">marine sediment metagenome</name>
    <dbReference type="NCBI Taxonomy" id="412755"/>
    <lineage>
        <taxon>unclassified sequences</taxon>
        <taxon>metagenomes</taxon>
        <taxon>ecological metagenomes</taxon>
    </lineage>
</organism>